<proteinExistence type="predicted"/>
<sequence>MNTYLLRLCSYHQPRRIRVLENVLTNRRTVANLFWAQQYGLLSWLGARRTADQDQLDDELWALQEAGLVAVHHEHNTVQLTAAGVGYQESHPVEYQPHFYDWYWLANTRQVQHRLLLAVQVVSEFAYHNRRYAPLTVPLMDQEAVRGWFRHYYSPDLVQDVYAELHLLTATLADEDQRLAPAFINFLIGHCQSGWTSDQLCSRLNLTLADGLILQHDLMLAVSAFCRQTAGPLAHLIKPVLAAAPLSPSATHTLQLFNQGRDLSTIAHRRRLKVSTVREHLLTAAILTPQGLDWERLLPVSYRQQLAQRYGGPVTSWHFTAWTADSNTDFFYFRLYQIYQGRLQNG</sequence>
<accession>A0ABT7VLD6</accession>
<evidence type="ECO:0000313" key="3">
    <source>
        <dbReference type="Proteomes" id="UP001529423"/>
    </source>
</evidence>
<dbReference type="RefSeq" id="WP_289559421.1">
    <property type="nucleotide sequence ID" value="NZ_JAUDEO010000011.1"/>
</dbReference>
<protein>
    <submittedName>
        <fullName evidence="2">Helix-turn-helix domain-containing protein</fullName>
    </submittedName>
</protein>
<gene>
    <name evidence="2" type="ORF">QUW46_02930</name>
</gene>
<feature type="domain" description="Helicase Helix-turn-helix" evidence="1">
    <location>
        <begin position="250"/>
        <end position="309"/>
    </location>
</feature>
<comment type="caution">
    <text evidence="2">The sequence shown here is derived from an EMBL/GenBank/DDBJ whole genome shotgun (WGS) entry which is preliminary data.</text>
</comment>
<dbReference type="EMBL" id="JAUDEO010000011">
    <property type="protein sequence ID" value="MDM8333533.1"/>
    <property type="molecule type" value="Genomic_DNA"/>
</dbReference>
<dbReference type="InterPro" id="IPR029491">
    <property type="entry name" value="Helicase_HTH"/>
</dbReference>
<reference evidence="2" key="1">
    <citation type="submission" date="2023-06" db="EMBL/GenBank/DDBJ databases">
        <title>Identification and characterization of horizontal gene transfer across gut microbiota members of farm animals based on homology search.</title>
        <authorList>
            <person name="Schwarzerova J."/>
            <person name="Nykrynova M."/>
            <person name="Jureckova K."/>
            <person name="Cejkova D."/>
            <person name="Rychlik I."/>
        </authorList>
    </citation>
    <scope>NUCLEOTIDE SEQUENCE</scope>
    <source>
        <strain evidence="2">105_WCHN</strain>
    </source>
</reference>
<reference evidence="2" key="2">
    <citation type="submission" date="2023-06" db="EMBL/GenBank/DDBJ databases">
        <authorList>
            <person name="Zeman M."/>
            <person name="Kubasova T."/>
            <person name="Jahodarova E."/>
            <person name="Nykrynova M."/>
            <person name="Rychlik I."/>
        </authorList>
    </citation>
    <scope>NUCLEOTIDE SEQUENCE</scope>
    <source>
        <strain evidence="2">105_WCHN</strain>
    </source>
</reference>
<name>A0ABT7VLD6_9LACO</name>
<dbReference type="Pfam" id="PF14493">
    <property type="entry name" value="HTH_40"/>
    <property type="match status" value="1"/>
</dbReference>
<dbReference type="Proteomes" id="UP001529423">
    <property type="component" value="Unassembled WGS sequence"/>
</dbReference>
<evidence type="ECO:0000259" key="1">
    <source>
        <dbReference type="Pfam" id="PF14493"/>
    </source>
</evidence>
<organism evidence="2 3">
    <name type="scientific">Limosilactobacillus panis</name>
    <dbReference type="NCBI Taxonomy" id="47493"/>
    <lineage>
        <taxon>Bacteria</taxon>
        <taxon>Bacillati</taxon>
        <taxon>Bacillota</taxon>
        <taxon>Bacilli</taxon>
        <taxon>Lactobacillales</taxon>
        <taxon>Lactobacillaceae</taxon>
        <taxon>Limosilactobacillus</taxon>
    </lineage>
</organism>
<evidence type="ECO:0000313" key="2">
    <source>
        <dbReference type="EMBL" id="MDM8333533.1"/>
    </source>
</evidence>
<keyword evidence="3" id="KW-1185">Reference proteome</keyword>